<gene>
    <name evidence="13" type="ORF">B0I71DRAFT_176964</name>
    <name evidence="12" type="ORF">YALI1_E35478g</name>
</gene>
<feature type="compositionally biased region" description="Basic and acidic residues" evidence="9">
    <location>
        <begin position="410"/>
        <end position="421"/>
    </location>
</feature>
<evidence type="ECO:0000256" key="7">
    <source>
        <dbReference type="PROSITE-ProRule" id="PRU01215"/>
    </source>
</evidence>
<keyword evidence="8" id="KW-0175">Coiled coil</keyword>
<dbReference type="SMART" id="SM00757">
    <property type="entry name" value="CRA"/>
    <property type="match status" value="1"/>
</dbReference>
<feature type="region of interest" description="Disordered" evidence="9">
    <location>
        <begin position="322"/>
        <end position="341"/>
    </location>
</feature>
<keyword evidence="3" id="KW-0963">Cytoplasm</keyword>
<dbReference type="EMBL" id="CP017557">
    <property type="protein sequence ID" value="AOW06164.1"/>
    <property type="molecule type" value="Genomic_DNA"/>
</dbReference>
<organism evidence="12 14">
    <name type="scientific">Yarrowia lipolytica</name>
    <name type="common">Candida lipolytica</name>
    <dbReference type="NCBI Taxonomy" id="4952"/>
    <lineage>
        <taxon>Eukaryota</taxon>
        <taxon>Fungi</taxon>
        <taxon>Dikarya</taxon>
        <taxon>Ascomycota</taxon>
        <taxon>Saccharomycotina</taxon>
        <taxon>Dipodascomycetes</taxon>
        <taxon>Dipodascales</taxon>
        <taxon>Dipodascales incertae sedis</taxon>
        <taxon>Yarrowia</taxon>
    </lineage>
</organism>
<dbReference type="PROSITE" id="PS50896">
    <property type="entry name" value="LISH"/>
    <property type="match status" value="1"/>
</dbReference>
<comment type="subcellular location">
    <subcellularLocation>
        <location evidence="1">Cytoplasm</location>
    </subcellularLocation>
</comment>
<dbReference type="InterPro" id="IPR024964">
    <property type="entry name" value="CTLH/CRA"/>
</dbReference>
<evidence type="ECO:0000313" key="13">
    <source>
        <dbReference type="EMBL" id="RDW23473.1"/>
    </source>
</evidence>
<feature type="region of interest" description="Disordered" evidence="9">
    <location>
        <begin position="396"/>
        <end position="422"/>
    </location>
</feature>
<dbReference type="InterPro" id="IPR044063">
    <property type="entry name" value="ZF_RING_GID"/>
</dbReference>
<dbReference type="InterPro" id="IPR006595">
    <property type="entry name" value="CTLH_C"/>
</dbReference>
<evidence type="ECO:0000256" key="6">
    <source>
        <dbReference type="ARBA" id="ARBA00022833"/>
    </source>
</evidence>
<feature type="zinc finger region" description="RING-Gid-type" evidence="7">
    <location>
        <begin position="487"/>
        <end position="549"/>
    </location>
</feature>
<dbReference type="GO" id="GO:0034657">
    <property type="term" value="C:GID complex"/>
    <property type="evidence" value="ECO:0007669"/>
    <property type="project" value="TreeGrafter"/>
</dbReference>
<dbReference type="PANTHER" id="PTHR12170">
    <property type="entry name" value="MACROPHAGE ERYTHROBLAST ATTACHER-RELATED"/>
    <property type="match status" value="1"/>
</dbReference>
<dbReference type="GO" id="GO:0005737">
    <property type="term" value="C:cytoplasm"/>
    <property type="evidence" value="ECO:0007669"/>
    <property type="project" value="UniProtKB-SubCell"/>
</dbReference>
<feature type="coiled-coil region" evidence="8">
    <location>
        <begin position="63"/>
        <end position="90"/>
    </location>
</feature>
<feature type="domain" description="CTLH" evidence="10">
    <location>
        <begin position="185"/>
        <end position="224"/>
    </location>
</feature>
<evidence type="ECO:0000256" key="5">
    <source>
        <dbReference type="ARBA" id="ARBA00022771"/>
    </source>
</evidence>
<evidence type="ECO:0000256" key="8">
    <source>
        <dbReference type="SAM" id="Coils"/>
    </source>
</evidence>
<dbReference type="AlphaFoldDB" id="A0A1D8NKJ4"/>
<dbReference type="PROSITE" id="PS51867">
    <property type="entry name" value="ZF_RING_GID"/>
    <property type="match status" value="1"/>
</dbReference>
<evidence type="ECO:0000256" key="9">
    <source>
        <dbReference type="SAM" id="MobiDB-lite"/>
    </source>
</evidence>
<evidence type="ECO:0000313" key="12">
    <source>
        <dbReference type="EMBL" id="AOW06164.1"/>
    </source>
</evidence>
<dbReference type="GO" id="GO:0008270">
    <property type="term" value="F:zinc ion binding"/>
    <property type="evidence" value="ECO:0007669"/>
    <property type="project" value="UniProtKB-KW"/>
</dbReference>
<dbReference type="Pfam" id="PF10607">
    <property type="entry name" value="CTLH"/>
    <property type="match status" value="1"/>
</dbReference>
<sequence>MIKADNALLLEEPLLRVPYEMLRKNLKTVHKHMTQESTMVEQTLSKLQQSTQHVAAEYGEKQQEEARESLDQLISRVRGLKRKIATLKDEQNETLTTTKARVEHLNVIFDNEKETDPEKQKETEKKWLRTRLERLLTDYFLRQGFSETAKSFAQNRGITSLVDVTILDQCISVETSLRQRHSTAECLAWCSENRSFLRKTRSSLEFEVRLQHYVELVKSGRVEDALKYCQRFLSKNADIHLREIQQAAGLLAFPPGTEGSPYKDLYACERWNQLSRKFVQTFADVHGLSDGSSLLYTLSTGLSVLKTHSCRNFGAPAELPITADKDEDMDPSLTSSARPYARRSENLPSVFGSGFSIRMYGSDEIRGLDTLPVIPPRALANLSSMRRDIAMQNNLDLEESIEDDNEESEERTSGDGERDSDGAVPVEELEELPDAPPELLSAEYLARRIEEATKENTDIIPKTTLDMFNHFYPGCCTSHQLSRADACPVCSVELNSLAENLPYAHHIRSHLDADPVVLPNSRIFGRAKLMEYSHKMMKAAPNTVVDPTSFECFKIDELITAYPS</sequence>
<evidence type="ECO:0000259" key="11">
    <source>
        <dbReference type="PROSITE" id="PS51867"/>
    </source>
</evidence>
<keyword evidence="5 7" id="KW-0863">Zinc-finger</keyword>
<reference evidence="12 14" key="1">
    <citation type="journal article" date="2016" name="PLoS ONE">
        <title>Sequence Assembly of Yarrowia lipolytica Strain W29/CLIB89 Shows Transposable Element Diversity.</title>
        <authorList>
            <person name="Magnan C."/>
            <person name="Yu J."/>
            <person name="Chang I."/>
            <person name="Jahn E."/>
            <person name="Kanomata Y."/>
            <person name="Wu J."/>
            <person name="Zeller M."/>
            <person name="Oakes M."/>
            <person name="Baldi P."/>
            <person name="Sandmeyer S."/>
        </authorList>
    </citation>
    <scope>NUCLEOTIDE SEQUENCE [LARGE SCALE GENOMIC DNA]</scope>
    <source>
        <strain evidence="12">CLIB89</strain>
        <strain evidence="14">CLIB89(W29)</strain>
    </source>
</reference>
<dbReference type="VEuPathDB" id="FungiDB:YALI0_E30085g"/>
<dbReference type="InterPro" id="IPR006594">
    <property type="entry name" value="LisH"/>
</dbReference>
<keyword evidence="4" id="KW-0479">Metal-binding</keyword>
<dbReference type="KEGG" id="yli:2911468"/>
<evidence type="ECO:0000259" key="10">
    <source>
        <dbReference type="PROSITE" id="PS50897"/>
    </source>
</evidence>
<dbReference type="SMART" id="SM00668">
    <property type="entry name" value="CTLH"/>
    <property type="match status" value="1"/>
</dbReference>
<dbReference type="InterPro" id="IPR045098">
    <property type="entry name" value="Fyv10_fam"/>
</dbReference>
<dbReference type="OMA" id="YARRSEN"/>
<proteinExistence type="inferred from homology"/>
<dbReference type="GeneID" id="2911468"/>
<dbReference type="GO" id="GO:0005634">
    <property type="term" value="C:nucleus"/>
    <property type="evidence" value="ECO:0007669"/>
    <property type="project" value="TreeGrafter"/>
</dbReference>
<protein>
    <submittedName>
        <fullName evidence="13">Protein FYV10</fullName>
    </submittedName>
</protein>
<dbReference type="SMR" id="A0A1D8NKJ4"/>
<dbReference type="PROSITE" id="PS50897">
    <property type="entry name" value="CTLH"/>
    <property type="match status" value="1"/>
</dbReference>
<dbReference type="PANTHER" id="PTHR12170:SF2">
    <property type="entry name" value="E3 UBIQUITIN-PROTEIN TRANSFERASE MAEA"/>
    <property type="match status" value="1"/>
</dbReference>
<dbReference type="Proteomes" id="UP000256601">
    <property type="component" value="Unassembled WGS sequence"/>
</dbReference>
<reference evidence="13 15" key="2">
    <citation type="submission" date="2018-07" db="EMBL/GenBank/DDBJ databases">
        <title>Draft Genome Assemblies for Five Robust Yarrowia lipolytica Strains Exhibiting High Lipid Production and Pentose Sugar Utilization and Sugar Alcohol Secretion from Undetoxified Lignocellulosic Biomass Hydrolysates.</title>
        <authorList>
            <consortium name="DOE Joint Genome Institute"/>
            <person name="Walker C."/>
            <person name="Ryu S."/>
            <person name="Na H."/>
            <person name="Zane M."/>
            <person name="LaButti K."/>
            <person name="Lipzen A."/>
            <person name="Haridas S."/>
            <person name="Barry K."/>
            <person name="Grigoriev I.V."/>
            <person name="Quarterman J."/>
            <person name="Slininger P."/>
            <person name="Dien B."/>
            <person name="Trinh C.T."/>
        </authorList>
    </citation>
    <scope>NUCLEOTIDE SEQUENCE [LARGE SCALE GENOMIC DNA]</scope>
    <source>
        <strain evidence="13 15">YB392</strain>
    </source>
</reference>
<comment type="similarity">
    <text evidence="2">Belongs to the FYV10 family.</text>
</comment>
<dbReference type="GO" id="GO:0061630">
    <property type="term" value="F:ubiquitin protein ligase activity"/>
    <property type="evidence" value="ECO:0007669"/>
    <property type="project" value="InterPro"/>
</dbReference>
<dbReference type="VEuPathDB" id="FungiDB:YALI1_E35478g"/>
<evidence type="ECO:0000256" key="3">
    <source>
        <dbReference type="ARBA" id="ARBA00022490"/>
    </source>
</evidence>
<feature type="compositionally biased region" description="Acidic residues" evidence="9">
    <location>
        <begin position="396"/>
        <end position="409"/>
    </location>
</feature>
<evidence type="ECO:0000313" key="15">
    <source>
        <dbReference type="Proteomes" id="UP000256601"/>
    </source>
</evidence>
<dbReference type="GO" id="GO:0043161">
    <property type="term" value="P:proteasome-mediated ubiquitin-dependent protein catabolic process"/>
    <property type="evidence" value="ECO:0007669"/>
    <property type="project" value="InterPro"/>
</dbReference>
<evidence type="ECO:0000256" key="4">
    <source>
        <dbReference type="ARBA" id="ARBA00022723"/>
    </source>
</evidence>
<dbReference type="EMBL" id="KZ859083">
    <property type="protein sequence ID" value="RDW23473.1"/>
    <property type="molecule type" value="Genomic_DNA"/>
</dbReference>
<feature type="domain" description="RING-Gid-type" evidence="11">
    <location>
        <begin position="487"/>
        <end position="549"/>
    </location>
</feature>
<evidence type="ECO:0000313" key="14">
    <source>
        <dbReference type="Proteomes" id="UP000182444"/>
    </source>
</evidence>
<evidence type="ECO:0000256" key="1">
    <source>
        <dbReference type="ARBA" id="ARBA00004496"/>
    </source>
</evidence>
<name>A0A1D8NKJ4_YARLL</name>
<dbReference type="Proteomes" id="UP000182444">
    <property type="component" value="Chromosome 1E"/>
</dbReference>
<evidence type="ECO:0000256" key="2">
    <source>
        <dbReference type="ARBA" id="ARBA00010615"/>
    </source>
</evidence>
<dbReference type="eggNOG" id="KOG0396">
    <property type="taxonomic scope" value="Eukaryota"/>
</dbReference>
<dbReference type="InterPro" id="IPR013144">
    <property type="entry name" value="CRA_dom"/>
</dbReference>
<accession>A0A1D8NKJ4</accession>
<keyword evidence="6" id="KW-0862">Zinc</keyword>